<dbReference type="InterPro" id="IPR013783">
    <property type="entry name" value="Ig-like_fold"/>
</dbReference>
<comment type="caution">
    <text evidence="2">The sequence shown here is derived from an EMBL/GenBank/DDBJ whole genome shotgun (WGS) entry which is preliminary data.</text>
</comment>
<dbReference type="PANTHER" id="PTHR42754">
    <property type="entry name" value="ENDOGLUCANASE"/>
    <property type="match status" value="1"/>
</dbReference>
<dbReference type="RefSeq" id="WP_266056921.1">
    <property type="nucleotide sequence ID" value="NZ_JAPFQN010000006.1"/>
</dbReference>
<name>A0ABT3RSX9_9BACT</name>
<dbReference type="PANTHER" id="PTHR42754:SF1">
    <property type="entry name" value="LIPOPROTEIN"/>
    <property type="match status" value="1"/>
</dbReference>
<evidence type="ECO:0000313" key="2">
    <source>
        <dbReference type="EMBL" id="MCX2744459.1"/>
    </source>
</evidence>
<evidence type="ECO:0000259" key="1">
    <source>
        <dbReference type="PROSITE" id="PS50093"/>
    </source>
</evidence>
<dbReference type="Proteomes" id="UP001209885">
    <property type="component" value="Unassembled WGS sequence"/>
</dbReference>
<dbReference type="Pfam" id="PF18911">
    <property type="entry name" value="PKD_4"/>
    <property type="match status" value="1"/>
</dbReference>
<accession>A0ABT3RSX9</accession>
<dbReference type="InterPro" id="IPR035986">
    <property type="entry name" value="PKD_dom_sf"/>
</dbReference>
<dbReference type="Gene3D" id="2.60.40.10">
    <property type="entry name" value="Immunoglobulins"/>
    <property type="match status" value="1"/>
</dbReference>
<gene>
    <name evidence="2" type="ORF">OO013_11315</name>
</gene>
<feature type="domain" description="PKD" evidence="1">
    <location>
        <begin position="637"/>
        <end position="690"/>
    </location>
</feature>
<dbReference type="CDD" id="cd00146">
    <property type="entry name" value="PKD"/>
    <property type="match status" value="1"/>
</dbReference>
<dbReference type="EMBL" id="JAPFQN010000006">
    <property type="protein sequence ID" value="MCX2744459.1"/>
    <property type="molecule type" value="Genomic_DNA"/>
</dbReference>
<dbReference type="InterPro" id="IPR000601">
    <property type="entry name" value="PKD_dom"/>
</dbReference>
<protein>
    <submittedName>
        <fullName evidence="2">PKD domain-containing protein</fullName>
    </submittedName>
</protein>
<dbReference type="InterPro" id="IPR026444">
    <property type="entry name" value="Secre_tail"/>
</dbReference>
<dbReference type="Pfam" id="PF18962">
    <property type="entry name" value="Por_Secre_tail"/>
    <property type="match status" value="1"/>
</dbReference>
<evidence type="ECO:0000313" key="3">
    <source>
        <dbReference type="Proteomes" id="UP001209885"/>
    </source>
</evidence>
<sequence length="947" mass="102997">MKNLYILILLGLLIAFSGKSQYPTINWQKIDGGSYSDYPYTVIRLSDSSYLTVGFTISAGGNKNGTGFGPTYGWVVKHDKQGTTVWKKSYGGNSHDRIYDAIALPEGGALLLSSSSSMQFSGNKTAPNKGGLDYWLLKIDNNGNIIWQKTYGGINTDFATSIASSADGNFYISGYSLSPISGDKSQNLKGFYDYWILKIDPLGNKIWDKTIGGNSNDLPTKVIGNYDGGCTIAGISSSPNSGDKSEPSIKGYNYWIVRLDDNGNIIWENTLRSLNTYSNNTGLIEINNSIYVLGTTSGPAGYDKTVGNNRRYDYWLINLSKQTGNQIWQKLYGGDDNELLNAIIKTSNNEILLKGHSLSNISGDKTEPRRGGYDLWLLKIDSSGNIIWDKTLGGSGNETPLTFEKGLISDSQGNLTLSAATTFSIGGDHSFPGYGLYDYWTIQLKDNIIDNTPPTIITKDITIQLDLLGHATITPQDIDNGTSDPSGIALLEIDINNFDCSNVGPNTVILTAIDNRGNSASAPAIVTVVDNIPPTVLTKNVTLNLDVTGNASLAPIDLDNGSTDACGIALFQSKENFTCADIGENIINLAVTDVNGNIAKGQATVTVINDNPIINSLSLPINPNPIETQINASATITDDNIVEAEFNWGDGTSSLGTLTGNDVSGEHSYPIPGVYEISLTITDVCGQTDTEIFQYVVIYDPYGGFVTGGGYIWSHPGYYTPDPLAEGKANFGFVAKYKKGATTPTGNTQFKFTAGNLNFHSTEYEWLVIAGQKAMYKGSGTINGFGNYKFMLSAIDGTTKADGDRFRMQIWDMSDNIIYDNQPEDDENADAATYLGGGSITIHDGNTKGGTSMAEIIADDLNSESIKFYPNPVISTMNIQLTKKFIQGDQSLEIEIFETNGRSVELREYSDISSEKIQLQLEYLNKGIYLMTLRKGEFLEYFRFIKE</sequence>
<dbReference type="NCBIfam" id="TIGR04183">
    <property type="entry name" value="Por_Secre_tail"/>
    <property type="match status" value="1"/>
</dbReference>
<reference evidence="2 3" key="1">
    <citation type="submission" date="2022-11" db="EMBL/GenBank/DDBJ databases">
        <title>The characterization of three novel Bacteroidetes species and genomic analysis of their roles in tidal elemental geochemical cycles.</title>
        <authorList>
            <person name="Ma K."/>
        </authorList>
    </citation>
    <scope>NUCLEOTIDE SEQUENCE [LARGE SCALE GENOMIC DNA]</scope>
    <source>
        <strain evidence="2 3">M17</strain>
    </source>
</reference>
<dbReference type="SUPFAM" id="SSF49299">
    <property type="entry name" value="PKD domain"/>
    <property type="match status" value="1"/>
</dbReference>
<dbReference type="PROSITE" id="PS50093">
    <property type="entry name" value="PKD"/>
    <property type="match status" value="1"/>
</dbReference>
<keyword evidence="3" id="KW-1185">Reference proteome</keyword>
<proteinExistence type="predicted"/>
<organism evidence="2 3">
    <name type="scientific">Mangrovivirga halotolerans</name>
    <dbReference type="NCBI Taxonomy" id="2993936"/>
    <lineage>
        <taxon>Bacteria</taxon>
        <taxon>Pseudomonadati</taxon>
        <taxon>Bacteroidota</taxon>
        <taxon>Cytophagia</taxon>
        <taxon>Cytophagales</taxon>
        <taxon>Mangrovivirgaceae</taxon>
        <taxon>Mangrovivirga</taxon>
    </lineage>
</organism>